<dbReference type="EMBL" id="GGEC01091607">
    <property type="protein sequence ID" value="MBX72091.1"/>
    <property type="molecule type" value="Transcribed_RNA"/>
</dbReference>
<reference evidence="1" key="1">
    <citation type="submission" date="2018-02" db="EMBL/GenBank/DDBJ databases">
        <title>Rhizophora mucronata_Transcriptome.</title>
        <authorList>
            <person name="Meera S.P."/>
            <person name="Sreeshan A."/>
            <person name="Augustine A."/>
        </authorList>
    </citation>
    <scope>NUCLEOTIDE SEQUENCE</scope>
    <source>
        <tissue evidence="1">Leaf</tissue>
    </source>
</reference>
<proteinExistence type="predicted"/>
<evidence type="ECO:0000313" key="1">
    <source>
        <dbReference type="EMBL" id="MBX72091.1"/>
    </source>
</evidence>
<sequence>MCNQPKFHLIEKSSRDLQLPTRVVYSRIEIKAYTTL</sequence>
<name>A0A2P2QYU6_RHIMU</name>
<dbReference type="AlphaFoldDB" id="A0A2P2QYU6"/>
<organism evidence="1">
    <name type="scientific">Rhizophora mucronata</name>
    <name type="common">Asiatic mangrove</name>
    <dbReference type="NCBI Taxonomy" id="61149"/>
    <lineage>
        <taxon>Eukaryota</taxon>
        <taxon>Viridiplantae</taxon>
        <taxon>Streptophyta</taxon>
        <taxon>Embryophyta</taxon>
        <taxon>Tracheophyta</taxon>
        <taxon>Spermatophyta</taxon>
        <taxon>Magnoliopsida</taxon>
        <taxon>eudicotyledons</taxon>
        <taxon>Gunneridae</taxon>
        <taxon>Pentapetalae</taxon>
        <taxon>rosids</taxon>
        <taxon>fabids</taxon>
        <taxon>Malpighiales</taxon>
        <taxon>Rhizophoraceae</taxon>
        <taxon>Rhizophora</taxon>
    </lineage>
</organism>
<protein>
    <submittedName>
        <fullName evidence="1">Uncharacterized protein</fullName>
    </submittedName>
</protein>
<accession>A0A2P2QYU6</accession>